<sequence>MTDIGFHYNAPDKLTYACRLVRKAVNTRGLRVVVVVGDTRALDTVDAALWQLSPVDFVAHCRADAPAHVVARSPVILCTEGADAASLPHREMLVNLGLEVPAGFERFERMIDIVSDEANDRQVGRTRWRHYADRGYTIQPHDFARSAS</sequence>
<proteinExistence type="predicted"/>
<dbReference type="SUPFAM" id="SSF102400">
    <property type="entry name" value="DNA polymerase III chi subunit"/>
    <property type="match status" value="1"/>
</dbReference>
<accession>A0A9X8GT98</accession>
<dbReference type="PANTHER" id="PTHR38767">
    <property type="entry name" value="DNA POLYMERASE III SUBUNIT CHI"/>
    <property type="match status" value="1"/>
</dbReference>
<comment type="caution">
    <text evidence="1">The sequence shown here is derived from an EMBL/GenBank/DDBJ whole genome shotgun (WGS) entry which is preliminary data.</text>
</comment>
<dbReference type="GO" id="GO:0006260">
    <property type="term" value="P:DNA replication"/>
    <property type="evidence" value="ECO:0007669"/>
    <property type="project" value="InterPro"/>
</dbReference>
<name>A0A9X8GT98_9BURK</name>
<dbReference type="InterPro" id="IPR036768">
    <property type="entry name" value="PolIII_chi_sf"/>
</dbReference>
<dbReference type="GO" id="GO:0003887">
    <property type="term" value="F:DNA-directed DNA polymerase activity"/>
    <property type="evidence" value="ECO:0007669"/>
    <property type="project" value="InterPro"/>
</dbReference>
<evidence type="ECO:0000313" key="2">
    <source>
        <dbReference type="Proteomes" id="UP000265619"/>
    </source>
</evidence>
<dbReference type="Pfam" id="PF04364">
    <property type="entry name" value="DNA_pol3_chi"/>
    <property type="match status" value="1"/>
</dbReference>
<dbReference type="InterPro" id="IPR007459">
    <property type="entry name" value="DNA_pol3_chi"/>
</dbReference>
<dbReference type="EMBL" id="QXMN01000036">
    <property type="protein sequence ID" value="RIX76078.1"/>
    <property type="molecule type" value="Genomic_DNA"/>
</dbReference>
<keyword evidence="2" id="KW-1185">Reference proteome</keyword>
<dbReference type="Gene3D" id="3.40.50.10110">
    <property type="entry name" value="DNA polymerase III subunit chi"/>
    <property type="match status" value="1"/>
</dbReference>
<dbReference type="GO" id="GO:0003677">
    <property type="term" value="F:DNA binding"/>
    <property type="evidence" value="ECO:0007669"/>
    <property type="project" value="InterPro"/>
</dbReference>
<dbReference type="RefSeq" id="WP_119556657.1">
    <property type="nucleotide sequence ID" value="NZ_QXMN01000036.1"/>
</dbReference>
<organism evidence="1 2">
    <name type="scientific">Acidovorax cavernicola</name>
    <dbReference type="NCBI Taxonomy" id="1675792"/>
    <lineage>
        <taxon>Bacteria</taxon>
        <taxon>Pseudomonadati</taxon>
        <taxon>Pseudomonadota</taxon>
        <taxon>Betaproteobacteria</taxon>
        <taxon>Burkholderiales</taxon>
        <taxon>Comamonadaceae</taxon>
        <taxon>Acidovorax</taxon>
    </lineage>
</organism>
<reference evidence="1 2" key="1">
    <citation type="submission" date="2018-09" db="EMBL/GenBank/DDBJ databases">
        <title>Acidovorax cavernicola nov. sp. isolated from Gruta de las Maravillas (Aracena, Spain).</title>
        <authorList>
            <person name="Jurado V."/>
            <person name="Gutierrez-Patricio S."/>
            <person name="Gonzalez-Pimentel J.L."/>
            <person name="Miller A.Z."/>
            <person name="Laiz L."/>
            <person name="Saiz-Jimenez C."/>
        </authorList>
    </citation>
    <scope>NUCLEOTIDE SEQUENCE [LARGE SCALE GENOMIC DNA]</scope>
    <source>
        <strain evidence="1 2">1011MAR4D40.2</strain>
    </source>
</reference>
<dbReference type="OrthoDB" id="5297568at2"/>
<protein>
    <submittedName>
        <fullName evidence="1">DNA polymerase III subunit chi</fullName>
    </submittedName>
</protein>
<dbReference type="GO" id="GO:0032298">
    <property type="term" value="P:positive regulation of DNA-templated DNA replication initiation"/>
    <property type="evidence" value="ECO:0007669"/>
    <property type="project" value="TreeGrafter"/>
</dbReference>
<evidence type="ECO:0000313" key="1">
    <source>
        <dbReference type="EMBL" id="RIX76078.1"/>
    </source>
</evidence>
<dbReference type="AlphaFoldDB" id="A0A9X8GT98"/>
<dbReference type="PANTHER" id="PTHR38767:SF1">
    <property type="entry name" value="DNA POLYMERASE III SUBUNIT CHI"/>
    <property type="match status" value="1"/>
</dbReference>
<dbReference type="Proteomes" id="UP000265619">
    <property type="component" value="Unassembled WGS sequence"/>
</dbReference>
<gene>
    <name evidence="1" type="ORF">D3H34_23500</name>
</gene>